<dbReference type="PROSITE" id="PS50842">
    <property type="entry name" value="EXPANSIN_EG45"/>
    <property type="match status" value="1"/>
</dbReference>
<accession>A0ABD3E7M5</accession>
<evidence type="ECO:0000259" key="9">
    <source>
        <dbReference type="PROSITE" id="PS50843"/>
    </source>
</evidence>
<reference evidence="11" key="1">
    <citation type="journal article" date="2024" name="IScience">
        <title>Strigolactones Initiate the Formation of Haustorium-like Structures in Castilleja.</title>
        <authorList>
            <person name="Buerger M."/>
            <person name="Peterson D."/>
            <person name="Chory J."/>
        </authorList>
    </citation>
    <scope>NUCLEOTIDE SEQUENCE [LARGE SCALE GENOMIC DNA]</scope>
</reference>
<dbReference type="SUPFAM" id="SSF50685">
    <property type="entry name" value="Barwin-like endoglucanases"/>
    <property type="match status" value="1"/>
</dbReference>
<evidence type="ECO:0000259" key="8">
    <source>
        <dbReference type="PROSITE" id="PS50842"/>
    </source>
</evidence>
<dbReference type="AlphaFoldDB" id="A0ABD3E7M5"/>
<dbReference type="InterPro" id="IPR007112">
    <property type="entry name" value="Expansin/allergen_DPBB_dom"/>
</dbReference>
<evidence type="ECO:0000256" key="5">
    <source>
        <dbReference type="ARBA" id="ARBA00023136"/>
    </source>
</evidence>
<dbReference type="CDD" id="cd22274">
    <property type="entry name" value="DPBB_EXPA_N"/>
    <property type="match status" value="1"/>
</dbReference>
<dbReference type="SUPFAM" id="SSF49590">
    <property type="entry name" value="PHL pollen allergen"/>
    <property type="match status" value="1"/>
</dbReference>
<dbReference type="Pfam" id="PF01357">
    <property type="entry name" value="Expansin_C"/>
    <property type="match status" value="1"/>
</dbReference>
<organism evidence="10 11">
    <name type="scientific">Castilleja foliolosa</name>
    <dbReference type="NCBI Taxonomy" id="1961234"/>
    <lineage>
        <taxon>Eukaryota</taxon>
        <taxon>Viridiplantae</taxon>
        <taxon>Streptophyta</taxon>
        <taxon>Embryophyta</taxon>
        <taxon>Tracheophyta</taxon>
        <taxon>Spermatophyta</taxon>
        <taxon>Magnoliopsida</taxon>
        <taxon>eudicotyledons</taxon>
        <taxon>Gunneridae</taxon>
        <taxon>Pentapetalae</taxon>
        <taxon>asterids</taxon>
        <taxon>lamiids</taxon>
        <taxon>Lamiales</taxon>
        <taxon>Orobanchaceae</taxon>
        <taxon>Pedicularideae</taxon>
        <taxon>Castillejinae</taxon>
        <taxon>Castilleja</taxon>
    </lineage>
</organism>
<dbReference type="InterPro" id="IPR002963">
    <property type="entry name" value="Expansin"/>
</dbReference>
<dbReference type="PROSITE" id="PS50843">
    <property type="entry name" value="EXPANSIN_CBD"/>
    <property type="match status" value="1"/>
</dbReference>
<evidence type="ECO:0000256" key="1">
    <source>
        <dbReference type="ARBA" id="ARBA00005392"/>
    </source>
</evidence>
<comment type="similarity">
    <text evidence="1 7">Belongs to the expansin family. Expansin A subfamily.</text>
</comment>
<dbReference type="Gene3D" id="2.60.40.760">
    <property type="entry name" value="Expansin, cellulose-binding-like domain"/>
    <property type="match status" value="1"/>
</dbReference>
<comment type="function">
    <text evidence="7">Causes loosening and extension of plant cell walls by disrupting non-covalent bonding between cellulose microfibrils and matrix glucans. No enzymatic activity has been found.</text>
</comment>
<dbReference type="InterPro" id="IPR007118">
    <property type="entry name" value="Expan_Lol_pI"/>
</dbReference>
<keyword evidence="2 7" id="KW-0134">Cell wall</keyword>
<dbReference type="InterPro" id="IPR036749">
    <property type="entry name" value="Expansin_CBD_sf"/>
</dbReference>
<keyword evidence="4 7" id="KW-0732">Signal</keyword>
<evidence type="ECO:0000256" key="3">
    <source>
        <dbReference type="ARBA" id="ARBA00022525"/>
    </source>
</evidence>
<keyword evidence="11" id="KW-1185">Reference proteome</keyword>
<evidence type="ECO:0000256" key="7">
    <source>
        <dbReference type="RuleBase" id="RU365023"/>
    </source>
</evidence>
<evidence type="ECO:0000256" key="2">
    <source>
        <dbReference type="ARBA" id="ARBA00022512"/>
    </source>
</evidence>
<dbReference type="GO" id="GO:0071555">
    <property type="term" value="P:cell wall organization"/>
    <property type="evidence" value="ECO:0007669"/>
    <property type="project" value="UniProtKB-KW"/>
</dbReference>
<dbReference type="InterPro" id="IPR007117">
    <property type="entry name" value="Expansin_CBD"/>
</dbReference>
<feature type="signal peptide" evidence="7">
    <location>
        <begin position="1"/>
        <end position="26"/>
    </location>
</feature>
<dbReference type="InterPro" id="IPR036908">
    <property type="entry name" value="RlpA-like_sf"/>
</dbReference>
<comment type="subcellular location">
    <subcellularLocation>
        <location evidence="7">Secreted</location>
        <location evidence="7">Cell wall</location>
    </subcellularLocation>
    <subcellularLocation>
        <location evidence="7">Membrane</location>
        <topology evidence="7">Peripheral membrane protein</topology>
    </subcellularLocation>
</comment>
<dbReference type="InterPro" id="IPR009009">
    <property type="entry name" value="RlpA-like_DPBB"/>
</dbReference>
<evidence type="ECO:0000313" key="10">
    <source>
        <dbReference type="EMBL" id="KAL3650343.1"/>
    </source>
</evidence>
<evidence type="ECO:0000256" key="6">
    <source>
        <dbReference type="ARBA" id="ARBA00023316"/>
    </source>
</evidence>
<evidence type="ECO:0000256" key="4">
    <source>
        <dbReference type="ARBA" id="ARBA00022729"/>
    </source>
</evidence>
<feature type="domain" description="Expansin-like CBD" evidence="9">
    <location>
        <begin position="166"/>
        <end position="249"/>
    </location>
</feature>
<protein>
    <recommendedName>
        <fullName evidence="7">Expansin</fullName>
    </recommendedName>
</protein>
<feature type="domain" description="Expansin-like EG45" evidence="8">
    <location>
        <begin position="46"/>
        <end position="156"/>
    </location>
</feature>
<dbReference type="GO" id="GO:0016020">
    <property type="term" value="C:membrane"/>
    <property type="evidence" value="ECO:0007669"/>
    <property type="project" value="UniProtKB-SubCell"/>
</dbReference>
<dbReference type="PRINTS" id="PR01226">
    <property type="entry name" value="EXPANSIN"/>
</dbReference>
<sequence>MAVQGVSVLILLLLSLFGFCLRATYGGDVWHPAHATCYESDATTMGGACGYSNVDDLGYGENTTALSYALFYDGYTCGACYKIKCDSKYSSSCKAKSIKVTATNSCPANLPNTPGWCNIPNQHFDLAVNMFKTIAVYEAGIVPVLYKRVPCKRKGGIKFTFTEAPYLKLVLITNVGGAGDVQAVWVKYSSNDESYWTKLKKNWGQNWQLHDNVFQGQELQFQVITSDGKIVTTDEISGWIFEQTKTYDSGVQF</sequence>
<dbReference type="Pfam" id="PF03330">
    <property type="entry name" value="DPBB_1"/>
    <property type="match status" value="1"/>
</dbReference>
<evidence type="ECO:0000313" key="11">
    <source>
        <dbReference type="Proteomes" id="UP001632038"/>
    </source>
</evidence>
<dbReference type="Gene3D" id="2.40.40.10">
    <property type="entry name" value="RlpA-like domain"/>
    <property type="match status" value="1"/>
</dbReference>
<gene>
    <name evidence="10" type="ORF">CASFOL_006746</name>
</gene>
<proteinExistence type="inferred from homology"/>
<dbReference type="SMART" id="SM00837">
    <property type="entry name" value="DPBB_1"/>
    <property type="match status" value="1"/>
</dbReference>
<dbReference type="Proteomes" id="UP001632038">
    <property type="component" value="Unassembled WGS sequence"/>
</dbReference>
<comment type="caution">
    <text evidence="10">The sequence shown here is derived from an EMBL/GenBank/DDBJ whole genome shotgun (WGS) entry which is preliminary data.</text>
</comment>
<keyword evidence="6 7" id="KW-0961">Cell wall biogenesis/degradation</keyword>
<dbReference type="GO" id="GO:0009653">
    <property type="term" value="P:anatomical structure morphogenesis"/>
    <property type="evidence" value="ECO:0007669"/>
    <property type="project" value="UniProtKB-ARBA"/>
</dbReference>
<keyword evidence="3 7" id="KW-0964">Secreted</keyword>
<dbReference type="PRINTS" id="PR01225">
    <property type="entry name" value="EXPANSNFAMLY"/>
</dbReference>
<name>A0ABD3E7M5_9LAMI</name>
<feature type="chain" id="PRO_5044525888" description="Expansin" evidence="7">
    <location>
        <begin position="27"/>
        <end position="253"/>
    </location>
</feature>
<keyword evidence="5" id="KW-0472">Membrane</keyword>
<dbReference type="EMBL" id="JAVIJP010000007">
    <property type="protein sequence ID" value="KAL3650343.1"/>
    <property type="molecule type" value="Genomic_DNA"/>
</dbReference>
<dbReference type="PANTHER" id="PTHR31867">
    <property type="entry name" value="EXPANSIN-A15"/>
    <property type="match status" value="1"/>
</dbReference>